<keyword evidence="4 6" id="KW-0807">Transducer</keyword>
<dbReference type="PANTHER" id="PTHR32089:SF112">
    <property type="entry name" value="LYSOZYME-LIKE PROTEIN-RELATED"/>
    <property type="match status" value="1"/>
</dbReference>
<dbReference type="CDD" id="cd11386">
    <property type="entry name" value="MCP_signal"/>
    <property type="match status" value="1"/>
</dbReference>
<dbReference type="RefSeq" id="WP_151699351.1">
    <property type="nucleotide sequence ID" value="NZ_CP031223.1"/>
</dbReference>
<dbReference type="Gene3D" id="6.10.340.10">
    <property type="match status" value="1"/>
</dbReference>
<protein>
    <submittedName>
        <fullName evidence="10">Methyl-accepting chemotaxis protein</fullName>
    </submittedName>
</protein>
<dbReference type="PROSITE" id="PS50885">
    <property type="entry name" value="HAMP"/>
    <property type="match status" value="1"/>
</dbReference>
<keyword evidence="3 7" id="KW-0472">Membrane</keyword>
<proteinExistence type="inferred from homology"/>
<name>A0A5J6SQH3_9BACI</name>
<evidence type="ECO:0000256" key="3">
    <source>
        <dbReference type="ARBA" id="ARBA00023136"/>
    </source>
</evidence>
<dbReference type="Gene3D" id="1.10.287.950">
    <property type="entry name" value="Methyl-accepting chemotaxis protein"/>
    <property type="match status" value="1"/>
</dbReference>
<keyword evidence="7" id="KW-0812">Transmembrane</keyword>
<evidence type="ECO:0000256" key="1">
    <source>
        <dbReference type="ARBA" id="ARBA00004236"/>
    </source>
</evidence>
<dbReference type="Pfam" id="PF12729">
    <property type="entry name" value="4HB_MCP_1"/>
    <property type="match status" value="1"/>
</dbReference>
<dbReference type="SMART" id="SM00283">
    <property type="entry name" value="MA"/>
    <property type="match status" value="1"/>
</dbReference>
<evidence type="ECO:0000256" key="5">
    <source>
        <dbReference type="ARBA" id="ARBA00029447"/>
    </source>
</evidence>
<dbReference type="GO" id="GO:0007165">
    <property type="term" value="P:signal transduction"/>
    <property type="evidence" value="ECO:0007669"/>
    <property type="project" value="UniProtKB-KW"/>
</dbReference>
<dbReference type="OrthoDB" id="358716at2"/>
<dbReference type="Pfam" id="PF00672">
    <property type="entry name" value="HAMP"/>
    <property type="match status" value="1"/>
</dbReference>
<comment type="subcellular location">
    <subcellularLocation>
        <location evidence="1">Cell membrane</location>
    </subcellularLocation>
</comment>
<dbReference type="KEGG" id="psyo:PB01_05970"/>
<dbReference type="CDD" id="cd06225">
    <property type="entry name" value="HAMP"/>
    <property type="match status" value="1"/>
</dbReference>
<evidence type="ECO:0000259" key="8">
    <source>
        <dbReference type="PROSITE" id="PS50111"/>
    </source>
</evidence>
<evidence type="ECO:0000259" key="9">
    <source>
        <dbReference type="PROSITE" id="PS50885"/>
    </source>
</evidence>
<dbReference type="AlphaFoldDB" id="A0A5J6SQH3"/>
<dbReference type="CDD" id="cd19411">
    <property type="entry name" value="MCP2201-like_sensor"/>
    <property type="match status" value="1"/>
</dbReference>
<comment type="similarity">
    <text evidence="5">Belongs to the methyl-accepting chemotaxis (MCP) protein family.</text>
</comment>
<keyword evidence="2" id="KW-1003">Cell membrane</keyword>
<sequence>MRFTIRKKLLVSFILVIALLITTSTIAIVKMEGMGKKTEEIDQNRMPSIVLLGGLNGDFSDLQRLLLKYTLETNKSEMDRLQSRINETEVSINKRIEKYEPLILSEDGRLIFNSFEENYKAYVEKLPTIMEAASKNNFSKANILQLEAHPLWQEADASIDKLIERNEKAASAASAQSVKLFKTGVFFVLVLSIVATIVGIVVALVISRMISNPLIKMGRSAEQIAAGDLSANDIDIKNRDELGDLAKSFNTMSRNLRTLIQEVGSTAEQVASSAEELTASAEQTSTATQQVANNMQEVAKGVEKQVQSVEESSQTINKMSLGAQQIASNAQDVSDTAIEASQKASEGRMVINAAIQQMNSINETVNGLGRVIKGLGEHSNEIGKIIGVITGIADQTNLLALNAAIEAARAGEHGRGFSVVADEVRKLAEQSGESAQQIFQLISTIQEETNKAVQSMENATNEVDEGIEVVNSAGESFEQIQGSVDEVNKRIKEVSSAVQQMSAGADQMVGSMKLISEVAENSASGTQEVSAATEEQMASMEEISFAAESLSKMAEELQTLISKFKV</sequence>
<evidence type="ECO:0000313" key="10">
    <source>
        <dbReference type="EMBL" id="QFF98407.1"/>
    </source>
</evidence>
<keyword evidence="7" id="KW-1133">Transmembrane helix</keyword>
<evidence type="ECO:0000256" key="7">
    <source>
        <dbReference type="SAM" id="Phobius"/>
    </source>
</evidence>
<feature type="transmembrane region" description="Helical" evidence="7">
    <location>
        <begin position="184"/>
        <end position="207"/>
    </location>
</feature>
<dbReference type="InterPro" id="IPR004089">
    <property type="entry name" value="MCPsignal_dom"/>
</dbReference>
<evidence type="ECO:0000256" key="2">
    <source>
        <dbReference type="ARBA" id="ARBA00022475"/>
    </source>
</evidence>
<feature type="domain" description="Methyl-accepting transducer" evidence="8">
    <location>
        <begin position="280"/>
        <end position="516"/>
    </location>
</feature>
<dbReference type="InterPro" id="IPR047347">
    <property type="entry name" value="YvaQ-like_sensor"/>
</dbReference>
<dbReference type="Proteomes" id="UP000325517">
    <property type="component" value="Chromosome"/>
</dbReference>
<organism evidence="10 11">
    <name type="scientific">Psychrobacillus glaciei</name>
    <dbReference type="NCBI Taxonomy" id="2283160"/>
    <lineage>
        <taxon>Bacteria</taxon>
        <taxon>Bacillati</taxon>
        <taxon>Bacillota</taxon>
        <taxon>Bacilli</taxon>
        <taxon>Bacillales</taxon>
        <taxon>Bacillaceae</taxon>
        <taxon>Psychrobacillus</taxon>
    </lineage>
</organism>
<dbReference type="InterPro" id="IPR003660">
    <property type="entry name" value="HAMP_dom"/>
</dbReference>
<dbReference type="InterPro" id="IPR024478">
    <property type="entry name" value="HlyB_4HB_MCP"/>
</dbReference>
<evidence type="ECO:0000256" key="6">
    <source>
        <dbReference type="PROSITE-ProRule" id="PRU00284"/>
    </source>
</evidence>
<accession>A0A5J6SQH3</accession>
<dbReference type="GO" id="GO:0005886">
    <property type="term" value="C:plasma membrane"/>
    <property type="evidence" value="ECO:0007669"/>
    <property type="project" value="UniProtKB-SubCell"/>
</dbReference>
<gene>
    <name evidence="10" type="ORF">PB01_05970</name>
</gene>
<reference evidence="10 11" key="1">
    <citation type="submission" date="2018-07" db="EMBL/GenBank/DDBJ databases">
        <title>Complete genome sequence of Psychrobacillus sp. PB01, isolated from iceberg, and comparative genome analysis of Psychrobacillus strains.</title>
        <authorList>
            <person name="Lee P.C."/>
        </authorList>
    </citation>
    <scope>NUCLEOTIDE SEQUENCE [LARGE SCALE GENOMIC DNA]</scope>
    <source>
        <strain evidence="10 11">PB01</strain>
    </source>
</reference>
<evidence type="ECO:0000256" key="4">
    <source>
        <dbReference type="ARBA" id="ARBA00023224"/>
    </source>
</evidence>
<feature type="domain" description="HAMP" evidence="9">
    <location>
        <begin position="208"/>
        <end position="261"/>
    </location>
</feature>
<dbReference type="EMBL" id="CP031223">
    <property type="protein sequence ID" value="QFF98407.1"/>
    <property type="molecule type" value="Genomic_DNA"/>
</dbReference>
<dbReference type="SMART" id="SM00304">
    <property type="entry name" value="HAMP"/>
    <property type="match status" value="1"/>
</dbReference>
<dbReference type="SUPFAM" id="SSF58104">
    <property type="entry name" value="Methyl-accepting chemotaxis protein (MCP) signaling domain"/>
    <property type="match status" value="1"/>
</dbReference>
<dbReference type="PANTHER" id="PTHR32089">
    <property type="entry name" value="METHYL-ACCEPTING CHEMOTAXIS PROTEIN MCPB"/>
    <property type="match status" value="1"/>
</dbReference>
<dbReference type="Pfam" id="PF00015">
    <property type="entry name" value="MCPsignal"/>
    <property type="match status" value="1"/>
</dbReference>
<keyword evidence="11" id="KW-1185">Reference proteome</keyword>
<dbReference type="PROSITE" id="PS50111">
    <property type="entry name" value="CHEMOTAXIS_TRANSDUC_2"/>
    <property type="match status" value="1"/>
</dbReference>
<evidence type="ECO:0000313" key="11">
    <source>
        <dbReference type="Proteomes" id="UP000325517"/>
    </source>
</evidence>